<reference evidence="1" key="1">
    <citation type="journal article" date="2020" name="Stud. Mycol.">
        <title>101 Dothideomycetes genomes: a test case for predicting lifestyles and emergence of pathogens.</title>
        <authorList>
            <person name="Haridas S."/>
            <person name="Albert R."/>
            <person name="Binder M."/>
            <person name="Bloem J."/>
            <person name="Labutti K."/>
            <person name="Salamov A."/>
            <person name="Andreopoulos B."/>
            <person name="Baker S."/>
            <person name="Barry K."/>
            <person name="Bills G."/>
            <person name="Bluhm B."/>
            <person name="Cannon C."/>
            <person name="Castanera R."/>
            <person name="Culley D."/>
            <person name="Daum C."/>
            <person name="Ezra D."/>
            <person name="Gonzalez J."/>
            <person name="Henrissat B."/>
            <person name="Kuo A."/>
            <person name="Liang C."/>
            <person name="Lipzen A."/>
            <person name="Lutzoni F."/>
            <person name="Magnuson J."/>
            <person name="Mondo S."/>
            <person name="Nolan M."/>
            <person name="Ohm R."/>
            <person name="Pangilinan J."/>
            <person name="Park H.-J."/>
            <person name="Ramirez L."/>
            <person name="Alfaro M."/>
            <person name="Sun H."/>
            <person name="Tritt A."/>
            <person name="Yoshinaga Y."/>
            <person name="Zwiers L.-H."/>
            <person name="Turgeon B."/>
            <person name="Goodwin S."/>
            <person name="Spatafora J."/>
            <person name="Crous P."/>
            <person name="Grigoriev I."/>
        </authorList>
    </citation>
    <scope>NUCLEOTIDE SEQUENCE</scope>
    <source>
        <strain evidence="1">CBS 627.86</strain>
    </source>
</reference>
<protein>
    <submittedName>
        <fullName evidence="1">Uncharacterized protein</fullName>
    </submittedName>
</protein>
<evidence type="ECO:0000313" key="1">
    <source>
        <dbReference type="EMBL" id="KAF2109807.1"/>
    </source>
</evidence>
<name>A0A6A5YTG8_9PLEO</name>
<organism evidence="1 2">
    <name type="scientific">Lophiotrema nucula</name>
    <dbReference type="NCBI Taxonomy" id="690887"/>
    <lineage>
        <taxon>Eukaryota</taxon>
        <taxon>Fungi</taxon>
        <taxon>Dikarya</taxon>
        <taxon>Ascomycota</taxon>
        <taxon>Pezizomycotina</taxon>
        <taxon>Dothideomycetes</taxon>
        <taxon>Pleosporomycetidae</taxon>
        <taxon>Pleosporales</taxon>
        <taxon>Lophiotremataceae</taxon>
        <taxon>Lophiotrema</taxon>
    </lineage>
</organism>
<dbReference type="AlphaFoldDB" id="A0A6A5YTG8"/>
<dbReference type="Proteomes" id="UP000799770">
    <property type="component" value="Unassembled WGS sequence"/>
</dbReference>
<evidence type="ECO:0000313" key="2">
    <source>
        <dbReference type="Proteomes" id="UP000799770"/>
    </source>
</evidence>
<sequence length="143" mass="17036">RYPTPGSIGPKHQARLQWGNATEWARKVRYNKQDWRVRMDDQALVPSSLYDEEEEHYQKWFQQRYPYMKGLIDCMEYIHPAWLGSENISVLWDAQFHFAHCVLALRRYWKAKESGRHVCGRDIDFAYMKHCLDSLDAKAFPPG</sequence>
<dbReference type="OrthoDB" id="5008097at2759"/>
<proteinExistence type="predicted"/>
<feature type="non-terminal residue" evidence="1">
    <location>
        <position position="143"/>
    </location>
</feature>
<keyword evidence="2" id="KW-1185">Reference proteome</keyword>
<gene>
    <name evidence="1" type="ORF">BDV96DRAFT_475220</name>
</gene>
<feature type="non-terminal residue" evidence="1">
    <location>
        <position position="1"/>
    </location>
</feature>
<accession>A0A6A5YTG8</accession>
<dbReference type="EMBL" id="ML977341">
    <property type="protein sequence ID" value="KAF2109807.1"/>
    <property type="molecule type" value="Genomic_DNA"/>
</dbReference>